<dbReference type="PROSITE" id="PS01124">
    <property type="entry name" value="HTH_ARAC_FAMILY_2"/>
    <property type="match status" value="1"/>
</dbReference>
<evidence type="ECO:0000259" key="6">
    <source>
        <dbReference type="PROSITE" id="PS01124"/>
    </source>
</evidence>
<dbReference type="GO" id="GO:0003700">
    <property type="term" value="F:DNA-binding transcription factor activity"/>
    <property type="evidence" value="ECO:0007669"/>
    <property type="project" value="InterPro"/>
</dbReference>
<feature type="coiled-coil region" evidence="4">
    <location>
        <begin position="351"/>
        <end position="378"/>
    </location>
</feature>
<evidence type="ECO:0000313" key="8">
    <source>
        <dbReference type="Proteomes" id="UP000678228"/>
    </source>
</evidence>
<evidence type="ECO:0000256" key="3">
    <source>
        <dbReference type="ARBA" id="ARBA00023163"/>
    </source>
</evidence>
<evidence type="ECO:0000313" key="7">
    <source>
        <dbReference type="EMBL" id="MBP3952858.1"/>
    </source>
</evidence>
<dbReference type="InterPro" id="IPR041522">
    <property type="entry name" value="CdaR_GGDEF"/>
</dbReference>
<dbReference type="EMBL" id="JAGKSQ010000008">
    <property type="protein sequence ID" value="MBP3952858.1"/>
    <property type="molecule type" value="Genomic_DNA"/>
</dbReference>
<dbReference type="SMART" id="SM00342">
    <property type="entry name" value="HTH_ARAC"/>
    <property type="match status" value="1"/>
</dbReference>
<dbReference type="Gene3D" id="1.10.10.60">
    <property type="entry name" value="Homeodomain-like"/>
    <property type="match status" value="2"/>
</dbReference>
<protein>
    <submittedName>
        <fullName evidence="7">AraC family transcriptional regulator</fullName>
    </submittedName>
</protein>
<dbReference type="InterPro" id="IPR009057">
    <property type="entry name" value="Homeodomain-like_sf"/>
</dbReference>
<dbReference type="Proteomes" id="UP000678228">
    <property type="component" value="Unassembled WGS sequence"/>
</dbReference>
<evidence type="ECO:0000256" key="5">
    <source>
        <dbReference type="SAM" id="Phobius"/>
    </source>
</evidence>
<comment type="caution">
    <text evidence="7">The sequence shown here is derived from an EMBL/GenBank/DDBJ whole genome shotgun (WGS) entry which is preliminary data.</text>
</comment>
<name>A0A941ARL7_9BACI</name>
<keyword evidence="5" id="KW-1133">Transmembrane helix</keyword>
<evidence type="ECO:0000256" key="1">
    <source>
        <dbReference type="ARBA" id="ARBA00023015"/>
    </source>
</evidence>
<gene>
    <name evidence="7" type="ORF">J7W16_17180</name>
</gene>
<dbReference type="InterPro" id="IPR018060">
    <property type="entry name" value="HTH_AraC"/>
</dbReference>
<keyword evidence="5" id="KW-0472">Membrane</keyword>
<dbReference type="PANTHER" id="PTHR43280">
    <property type="entry name" value="ARAC-FAMILY TRANSCRIPTIONAL REGULATOR"/>
    <property type="match status" value="1"/>
</dbReference>
<keyword evidence="2" id="KW-0238">DNA-binding</keyword>
<proteinExistence type="predicted"/>
<keyword evidence="3" id="KW-0804">Transcription</keyword>
<organism evidence="7 8">
    <name type="scientific">Halalkalibacter suaedae</name>
    <dbReference type="NCBI Taxonomy" id="2822140"/>
    <lineage>
        <taxon>Bacteria</taxon>
        <taxon>Bacillati</taxon>
        <taxon>Bacillota</taxon>
        <taxon>Bacilli</taxon>
        <taxon>Bacillales</taxon>
        <taxon>Bacillaceae</taxon>
        <taxon>Halalkalibacter</taxon>
    </lineage>
</organism>
<keyword evidence="8" id="KW-1185">Reference proteome</keyword>
<dbReference type="Gene3D" id="3.30.450.20">
    <property type="entry name" value="PAS domain"/>
    <property type="match status" value="1"/>
</dbReference>
<feature type="domain" description="HTH araC/xylS-type" evidence="6">
    <location>
        <begin position="660"/>
        <end position="758"/>
    </location>
</feature>
<reference evidence="7" key="1">
    <citation type="submission" date="2021-03" db="EMBL/GenBank/DDBJ databases">
        <title>Bacillus suaedae sp. nov., isolated from Suaeda aralocaspica.</title>
        <authorList>
            <person name="Lei R.F.R."/>
        </authorList>
    </citation>
    <scope>NUCLEOTIDE SEQUENCE</scope>
    <source>
        <strain evidence="7">YZJH907-2</strain>
    </source>
</reference>
<feature type="transmembrane region" description="Helical" evidence="5">
    <location>
        <begin position="292"/>
        <end position="314"/>
    </location>
</feature>
<keyword evidence="1" id="KW-0805">Transcription regulation</keyword>
<dbReference type="AlphaFoldDB" id="A0A941ARL7"/>
<dbReference type="PANTHER" id="PTHR43280:SF10">
    <property type="entry name" value="REGULATORY PROTEIN POCR"/>
    <property type="match status" value="1"/>
</dbReference>
<dbReference type="Pfam" id="PF17853">
    <property type="entry name" value="GGDEF_2"/>
    <property type="match status" value="1"/>
</dbReference>
<keyword evidence="5" id="KW-0812">Transmembrane</keyword>
<sequence length="763" mass="88906">MKNRSLLTKMIIFASIASIIPVIIVGVFSYFQSSKQIQEKVNYEKVQIIRQIQSNVEQVLVTVHHSVSDTLDSPLIDSVIRRPLVGEDFSIYRELRQELSNIQSYDTKVDEMILLNFKEDWVVDNSGIKRLHAHPDKDIYLSFLDLAHNTTWLLLDNEDFTVPISGRNCDYTLSLVKKLPPRLSSKYGLSFTNIAACSVAEMINVDELSDDVMITDENFQIIVHRDPSLIGTSLVETPYIDSTEAFIHQSGQFDVKSNGQSYTVTYQKSDFNDWYYISFNSFDLLTEESKKIGWFIFLMITFIILTCVLYIYVISRRLYSPVNKLVAYIETNWPDKKSQEKNELEIIETHINDLFSSNANLESELLEHTQQLKSLFINRLFTGSYKTDEIINKLTYFELIRFVDMWDEMIVCTLHVDQAETYEASDYEKMSFAIKNIVEDLIEIEKRLPVVWIDQTLVLLIGCTETDNVDNIVYEATEKIQSKIKEALALSVSIGVSMPFSEIKEAKRGYKEGVEALKHRMKLGNGVIIHFSNFNSGKHSVIFDYPSRTEDDLLVAIKLADKEKAMEQLSIWMKKAFKNTQSPREYQISMMRLLNNLLIVKQESSVSFQQIDVFHASLYEELLKLQTKNEVEDWFKKRLILPLISVFNDRKESQFQNLSEKMIDLIQKNYDTEITLEECASKLHYNANYLSSVFKQETSYTFSEYLAMYRFNMAKMWLTETNMTIKEIADRLQYKNSQNFIRSFKKQEELTPGQYREKYKDIS</sequence>
<evidence type="ECO:0000256" key="2">
    <source>
        <dbReference type="ARBA" id="ARBA00023125"/>
    </source>
</evidence>
<dbReference type="SUPFAM" id="SSF46689">
    <property type="entry name" value="Homeodomain-like"/>
    <property type="match status" value="2"/>
</dbReference>
<accession>A0A941ARL7</accession>
<feature type="transmembrane region" description="Helical" evidence="5">
    <location>
        <begin position="12"/>
        <end position="31"/>
    </location>
</feature>
<dbReference type="Pfam" id="PF12833">
    <property type="entry name" value="HTH_18"/>
    <property type="match status" value="1"/>
</dbReference>
<keyword evidence="4" id="KW-0175">Coiled coil</keyword>
<dbReference type="GO" id="GO:0043565">
    <property type="term" value="F:sequence-specific DNA binding"/>
    <property type="evidence" value="ECO:0007669"/>
    <property type="project" value="InterPro"/>
</dbReference>
<evidence type="ECO:0000256" key="4">
    <source>
        <dbReference type="SAM" id="Coils"/>
    </source>
</evidence>
<dbReference type="RefSeq" id="WP_210598712.1">
    <property type="nucleotide sequence ID" value="NZ_JAGKSQ010000008.1"/>
</dbReference>